<organism evidence="2">
    <name type="scientific">marine sediment metagenome</name>
    <dbReference type="NCBI Taxonomy" id="412755"/>
    <lineage>
        <taxon>unclassified sequences</taxon>
        <taxon>metagenomes</taxon>
        <taxon>ecological metagenomes</taxon>
    </lineage>
</organism>
<accession>A0A0F9EHS1</accession>
<proteinExistence type="predicted"/>
<comment type="caution">
    <text evidence="2">The sequence shown here is derived from an EMBL/GenBank/DDBJ whole genome shotgun (WGS) entry which is preliminary data.</text>
</comment>
<sequence>MKLQKARFLDDPQGVLDYLARENIVPVKSPPWAKHPFMLRRNEKTKNRPSRTMTPLIMEALSITDQSSCQEVRERIKHRRQFRPDPTTSPARYPRPPSPPAR</sequence>
<protein>
    <submittedName>
        <fullName evidence="2">Uncharacterized protein</fullName>
    </submittedName>
</protein>
<dbReference type="EMBL" id="LAZR01034762">
    <property type="protein sequence ID" value="KKL44435.1"/>
    <property type="molecule type" value="Genomic_DNA"/>
</dbReference>
<reference evidence="2" key="1">
    <citation type="journal article" date="2015" name="Nature">
        <title>Complex archaea that bridge the gap between prokaryotes and eukaryotes.</title>
        <authorList>
            <person name="Spang A."/>
            <person name="Saw J.H."/>
            <person name="Jorgensen S.L."/>
            <person name="Zaremba-Niedzwiedzka K."/>
            <person name="Martijn J."/>
            <person name="Lind A.E."/>
            <person name="van Eijk R."/>
            <person name="Schleper C."/>
            <person name="Guy L."/>
            <person name="Ettema T.J."/>
        </authorList>
    </citation>
    <scope>NUCLEOTIDE SEQUENCE</scope>
</reference>
<name>A0A0F9EHS1_9ZZZZ</name>
<evidence type="ECO:0000256" key="1">
    <source>
        <dbReference type="SAM" id="MobiDB-lite"/>
    </source>
</evidence>
<gene>
    <name evidence="2" type="ORF">LCGC14_2365700</name>
</gene>
<feature type="region of interest" description="Disordered" evidence="1">
    <location>
        <begin position="67"/>
        <end position="102"/>
    </location>
</feature>
<dbReference type="AlphaFoldDB" id="A0A0F9EHS1"/>
<feature type="compositionally biased region" description="Pro residues" evidence="1">
    <location>
        <begin position="93"/>
        <end position="102"/>
    </location>
</feature>
<evidence type="ECO:0000313" key="2">
    <source>
        <dbReference type="EMBL" id="KKL44435.1"/>
    </source>
</evidence>